<protein>
    <submittedName>
        <fullName evidence="1">Uncharacterized protein</fullName>
    </submittedName>
</protein>
<keyword evidence="2" id="KW-1185">Reference proteome</keyword>
<gene>
    <name evidence="1" type="ORF">GP486_005276</name>
</gene>
<accession>A0A9P8L9K1</accession>
<proteinExistence type="predicted"/>
<name>A0A9P8L9K1_9PEZI</name>
<reference evidence="1" key="1">
    <citation type="submission" date="2021-03" db="EMBL/GenBank/DDBJ databases">
        <title>Comparative genomics and phylogenomic investigation of the class Geoglossomycetes provide insights into ecological specialization and systematics.</title>
        <authorList>
            <person name="Melie T."/>
            <person name="Pirro S."/>
            <person name="Miller A.N."/>
            <person name="Quandt A."/>
        </authorList>
    </citation>
    <scope>NUCLEOTIDE SEQUENCE</scope>
    <source>
        <strain evidence="1">CAQ_001_2017</strain>
    </source>
</reference>
<comment type="caution">
    <text evidence="1">The sequence shown here is derived from an EMBL/GenBank/DDBJ whole genome shotgun (WGS) entry which is preliminary data.</text>
</comment>
<evidence type="ECO:0000313" key="2">
    <source>
        <dbReference type="Proteomes" id="UP000750711"/>
    </source>
</evidence>
<sequence>MANGATHVARVVSVVAATIISLSCGTNYVYSAWAPQFAERLRLSSTESNLIVSEFHSSLQGRSDADSS</sequence>
<organism evidence="1 2">
    <name type="scientific">Trichoglossum hirsutum</name>
    <dbReference type="NCBI Taxonomy" id="265104"/>
    <lineage>
        <taxon>Eukaryota</taxon>
        <taxon>Fungi</taxon>
        <taxon>Dikarya</taxon>
        <taxon>Ascomycota</taxon>
        <taxon>Pezizomycotina</taxon>
        <taxon>Geoglossomycetes</taxon>
        <taxon>Geoglossales</taxon>
        <taxon>Geoglossaceae</taxon>
        <taxon>Trichoglossum</taxon>
    </lineage>
</organism>
<dbReference type="AlphaFoldDB" id="A0A9P8L9K1"/>
<dbReference type="EMBL" id="JAGHQM010000967">
    <property type="protein sequence ID" value="KAH0556937.1"/>
    <property type="molecule type" value="Genomic_DNA"/>
</dbReference>
<dbReference type="Proteomes" id="UP000750711">
    <property type="component" value="Unassembled WGS sequence"/>
</dbReference>
<evidence type="ECO:0000313" key="1">
    <source>
        <dbReference type="EMBL" id="KAH0556937.1"/>
    </source>
</evidence>